<keyword evidence="3" id="KW-0328">Glycosyltransferase</keyword>
<dbReference type="EMBL" id="AP019536">
    <property type="protein sequence ID" value="BBJ00624.1"/>
    <property type="molecule type" value="Genomic_DNA"/>
</dbReference>
<dbReference type="Pfam" id="PF13231">
    <property type="entry name" value="PMT_2"/>
    <property type="match status" value="1"/>
</dbReference>
<feature type="transmembrane region" description="Helical" evidence="8">
    <location>
        <begin position="346"/>
        <end position="366"/>
    </location>
</feature>
<keyword evidence="4" id="KW-0808">Transferase</keyword>
<reference evidence="10 11" key="1">
    <citation type="submission" date="2019-03" db="EMBL/GenBank/DDBJ databases">
        <title>Complete genome sequence of Ferrigenium kumadai strain An22, a microaerophilic iron-oxidizing bacterium isolated from a paddy field soil.</title>
        <authorList>
            <person name="Watanabe T."/>
            <person name="Asakawa S."/>
        </authorList>
    </citation>
    <scope>NUCLEOTIDE SEQUENCE [LARGE SCALE GENOMIC DNA]</scope>
    <source>
        <strain evidence="10 11">An22</strain>
    </source>
</reference>
<keyword evidence="2" id="KW-1003">Cell membrane</keyword>
<dbReference type="InterPro" id="IPR038731">
    <property type="entry name" value="RgtA/B/C-like"/>
</dbReference>
<feature type="transmembrane region" description="Helical" evidence="8">
    <location>
        <begin position="12"/>
        <end position="31"/>
    </location>
</feature>
<evidence type="ECO:0000256" key="4">
    <source>
        <dbReference type="ARBA" id="ARBA00022679"/>
    </source>
</evidence>
<evidence type="ECO:0000256" key="1">
    <source>
        <dbReference type="ARBA" id="ARBA00004651"/>
    </source>
</evidence>
<feature type="domain" description="Glycosyltransferase RgtA/B/C/D-like" evidence="9">
    <location>
        <begin position="61"/>
        <end position="218"/>
    </location>
</feature>
<keyword evidence="5 8" id="KW-0812">Transmembrane</keyword>
<evidence type="ECO:0000313" key="11">
    <source>
        <dbReference type="Proteomes" id="UP001319121"/>
    </source>
</evidence>
<evidence type="ECO:0000256" key="2">
    <source>
        <dbReference type="ARBA" id="ARBA00022475"/>
    </source>
</evidence>
<evidence type="ECO:0000256" key="5">
    <source>
        <dbReference type="ARBA" id="ARBA00022692"/>
    </source>
</evidence>
<feature type="transmembrane region" description="Helical" evidence="8">
    <location>
        <begin position="163"/>
        <end position="195"/>
    </location>
</feature>
<dbReference type="InterPro" id="IPR050297">
    <property type="entry name" value="LipidA_mod_glycosyltrf_83"/>
</dbReference>
<comment type="subcellular location">
    <subcellularLocation>
        <location evidence="1">Cell membrane</location>
        <topology evidence="1">Multi-pass membrane protein</topology>
    </subcellularLocation>
</comment>
<evidence type="ECO:0000256" key="3">
    <source>
        <dbReference type="ARBA" id="ARBA00022676"/>
    </source>
</evidence>
<dbReference type="PANTHER" id="PTHR33908:SF11">
    <property type="entry name" value="MEMBRANE PROTEIN"/>
    <property type="match status" value="1"/>
</dbReference>
<feature type="transmembrane region" description="Helical" evidence="8">
    <location>
        <begin position="83"/>
        <end position="102"/>
    </location>
</feature>
<dbReference type="GO" id="GO:0009103">
    <property type="term" value="P:lipopolysaccharide biosynthetic process"/>
    <property type="evidence" value="ECO:0007669"/>
    <property type="project" value="UniProtKB-ARBA"/>
</dbReference>
<keyword evidence="11" id="KW-1185">Reference proteome</keyword>
<feature type="transmembrane region" description="Helical" evidence="8">
    <location>
        <begin position="202"/>
        <end position="223"/>
    </location>
</feature>
<sequence>MLNRNPEKLTLWLVLLGALSFAPTLFFYLTGEEGIYTITSMEMWHSQNWLQQIMYGADNGRPPLVNWLIMPLANLIGWQHVAIATRTVSVAATLGMAGWLYWLGRRLFADKSFALFAALAALSLADLLLYRGWLSYTDPVFAFFTFGAMATLWIAALERHKGWLLVSVLLVSCAMLSKAFTAYIFYGTVGLVLLWQRPARSFLLSPTALFILALALAVPFAWFTSLPHAGGHSAGMLSEIVQKISIQDGAGYLARLVTYPLETAIWLSPTVLLAVYLWWRKRLMLPETRPDVFRTGLFIAALSVAPYWLSPQGGIRYLLPVYPLVALVGARIIWRAGESGRTLALRWFASIIAFKFVFALILFPYYQSHYRGENYAQAAQTIVERTQGFPLYINDSRSIGLSITGYIDAGRLPQAPLVHPPAGWDDGFVLSPVPDERAGRVAETYKLAGDEIYLLCRGSACGDAPVDK</sequence>
<keyword evidence="6 8" id="KW-1133">Transmembrane helix</keyword>
<evidence type="ECO:0000256" key="6">
    <source>
        <dbReference type="ARBA" id="ARBA00022989"/>
    </source>
</evidence>
<keyword evidence="7 8" id="KW-0472">Membrane</keyword>
<organism evidence="10 11">
    <name type="scientific">Ferrigenium kumadai</name>
    <dbReference type="NCBI Taxonomy" id="1682490"/>
    <lineage>
        <taxon>Bacteria</taxon>
        <taxon>Pseudomonadati</taxon>
        <taxon>Pseudomonadota</taxon>
        <taxon>Betaproteobacteria</taxon>
        <taxon>Nitrosomonadales</taxon>
        <taxon>Gallionellaceae</taxon>
        <taxon>Ferrigenium</taxon>
    </lineage>
</organism>
<name>A0AAN1W0M4_9PROT</name>
<feature type="transmembrane region" description="Helical" evidence="8">
    <location>
        <begin position="263"/>
        <end position="279"/>
    </location>
</feature>
<protein>
    <recommendedName>
        <fullName evidence="9">Glycosyltransferase RgtA/B/C/D-like domain-containing protein</fullName>
    </recommendedName>
</protein>
<evidence type="ECO:0000259" key="9">
    <source>
        <dbReference type="Pfam" id="PF13231"/>
    </source>
</evidence>
<feature type="transmembrane region" description="Helical" evidence="8">
    <location>
        <begin position="140"/>
        <end position="157"/>
    </location>
</feature>
<dbReference type="PANTHER" id="PTHR33908">
    <property type="entry name" value="MANNOSYLTRANSFERASE YKCB-RELATED"/>
    <property type="match status" value="1"/>
</dbReference>
<proteinExistence type="predicted"/>
<evidence type="ECO:0000313" key="10">
    <source>
        <dbReference type="EMBL" id="BBJ00624.1"/>
    </source>
</evidence>
<dbReference type="GO" id="GO:0016763">
    <property type="term" value="F:pentosyltransferase activity"/>
    <property type="evidence" value="ECO:0007669"/>
    <property type="project" value="TreeGrafter"/>
</dbReference>
<evidence type="ECO:0000256" key="8">
    <source>
        <dbReference type="SAM" id="Phobius"/>
    </source>
</evidence>
<dbReference type="RefSeq" id="WP_212785849.1">
    <property type="nucleotide sequence ID" value="NZ_AP019536.1"/>
</dbReference>
<feature type="transmembrane region" description="Helical" evidence="8">
    <location>
        <begin position="114"/>
        <end position="133"/>
    </location>
</feature>
<evidence type="ECO:0000256" key="7">
    <source>
        <dbReference type="ARBA" id="ARBA00023136"/>
    </source>
</evidence>
<dbReference type="Proteomes" id="UP001319121">
    <property type="component" value="Chromosome"/>
</dbReference>
<dbReference type="KEGG" id="fku:FGKAn22_23160"/>
<feature type="transmembrane region" description="Helical" evidence="8">
    <location>
        <begin position="315"/>
        <end position="334"/>
    </location>
</feature>
<dbReference type="GO" id="GO:0005886">
    <property type="term" value="C:plasma membrane"/>
    <property type="evidence" value="ECO:0007669"/>
    <property type="project" value="UniProtKB-SubCell"/>
</dbReference>
<accession>A0AAN1W0M4</accession>
<feature type="transmembrane region" description="Helical" evidence="8">
    <location>
        <begin position="291"/>
        <end position="309"/>
    </location>
</feature>
<gene>
    <name evidence="10" type="ORF">FGKAn22_23160</name>
</gene>
<dbReference type="AlphaFoldDB" id="A0AAN1W0M4"/>